<dbReference type="EMBL" id="CP155620">
    <property type="protein sequence ID" value="XBJ29654.1"/>
    <property type="molecule type" value="Genomic_DNA"/>
</dbReference>
<feature type="transmembrane region" description="Helical" evidence="6">
    <location>
        <begin position="96"/>
        <end position="114"/>
    </location>
</feature>
<dbReference type="RefSeq" id="WP_348518835.1">
    <property type="nucleotide sequence ID" value="NZ_CP155620.1"/>
</dbReference>
<keyword evidence="3 6" id="KW-0812">Transmembrane</keyword>
<dbReference type="PANTHER" id="PTHR33529:SF6">
    <property type="entry name" value="YJGP_YJGQ FAMILY PERMEASE"/>
    <property type="match status" value="1"/>
</dbReference>
<dbReference type="AlphaFoldDB" id="A0AAU7E9V7"/>
<feature type="transmembrane region" description="Helical" evidence="6">
    <location>
        <begin position="12"/>
        <end position="35"/>
    </location>
</feature>
<evidence type="ECO:0000313" key="7">
    <source>
        <dbReference type="EMBL" id="XBJ29654.1"/>
    </source>
</evidence>
<keyword evidence="4 6" id="KW-1133">Transmembrane helix</keyword>
<proteinExistence type="predicted"/>
<feature type="transmembrane region" description="Helical" evidence="6">
    <location>
        <begin position="47"/>
        <end position="75"/>
    </location>
</feature>
<evidence type="ECO:0000256" key="1">
    <source>
        <dbReference type="ARBA" id="ARBA00004651"/>
    </source>
</evidence>
<dbReference type="PANTHER" id="PTHR33529">
    <property type="entry name" value="SLR0882 PROTEIN-RELATED"/>
    <property type="match status" value="1"/>
</dbReference>
<dbReference type="Pfam" id="PF03739">
    <property type="entry name" value="LptF_LptG"/>
    <property type="match status" value="1"/>
</dbReference>
<evidence type="ECO:0000256" key="6">
    <source>
        <dbReference type="SAM" id="Phobius"/>
    </source>
</evidence>
<dbReference type="InterPro" id="IPR005495">
    <property type="entry name" value="LptG/LptF_permease"/>
</dbReference>
<evidence type="ECO:0000256" key="4">
    <source>
        <dbReference type="ARBA" id="ARBA00022989"/>
    </source>
</evidence>
<evidence type="ECO:0000256" key="5">
    <source>
        <dbReference type="ARBA" id="ARBA00023136"/>
    </source>
</evidence>
<protein>
    <submittedName>
        <fullName evidence="7">LptF/LptG family permease</fullName>
    </submittedName>
</protein>
<dbReference type="GO" id="GO:0015920">
    <property type="term" value="P:lipopolysaccharide transport"/>
    <property type="evidence" value="ECO:0007669"/>
    <property type="project" value="TreeGrafter"/>
</dbReference>
<keyword evidence="2" id="KW-1003">Cell membrane</keyword>
<sequence>MSVFFRFISAIYLKSFFIIFFSLVLFFVGVDLLLNFKNLPDSANLDILYVIFLSFSAMSYILPVSLVFALIMSLISMIRSNELVSLYALGLSKNHVILYPFLWALFFCLVYVGLNSTPFAYAENYKGNILNNAVLANQSDNIFLKYNEQFIYISKLDPLQNKVMEMKIFDIKDLKLTQVSEISSAFFDRDHWVFDNIKEIYLPQDFNLSKEGLKLAEYDKMQALYGFKPRIIEGAASVNSNSIIDAIEGIRIFSQQGINTNALKTELYILIFAPFFAPFLMLIMYYFFPAIGRFFNLAFIGFVFLIVTLVVWGVLFLFLRLSENGVLIPELGIIFPVLCLSLAALFLFFKHR</sequence>
<comment type="subcellular location">
    <subcellularLocation>
        <location evidence="1">Cell membrane</location>
        <topology evidence="1">Multi-pass membrane protein</topology>
    </subcellularLocation>
</comment>
<name>A0AAU7E9V7_9BACT</name>
<feature type="transmembrane region" description="Helical" evidence="6">
    <location>
        <begin position="267"/>
        <end position="288"/>
    </location>
</feature>
<dbReference type="GO" id="GO:0043190">
    <property type="term" value="C:ATP-binding cassette (ABC) transporter complex"/>
    <property type="evidence" value="ECO:0007669"/>
    <property type="project" value="TreeGrafter"/>
</dbReference>
<accession>A0AAU7E9V7</accession>
<feature type="transmembrane region" description="Helical" evidence="6">
    <location>
        <begin position="331"/>
        <end position="349"/>
    </location>
</feature>
<organism evidence="7">
    <name type="scientific">Campylobacter sp. CCS1377</name>
    <dbReference type="NCBI Taxonomy" id="3158229"/>
    <lineage>
        <taxon>Bacteria</taxon>
        <taxon>Pseudomonadati</taxon>
        <taxon>Campylobacterota</taxon>
        <taxon>Epsilonproteobacteria</taxon>
        <taxon>Campylobacterales</taxon>
        <taxon>Campylobacteraceae</taxon>
        <taxon>Campylobacter</taxon>
    </lineage>
</organism>
<reference evidence="7" key="1">
    <citation type="submission" date="2024-05" db="EMBL/GenBank/DDBJ databases">
        <title>Campylobacter coli isolated from environmental waters in Slovenia.</title>
        <authorList>
            <person name="Zautner A.E."/>
            <person name="Bunk B."/>
            <person name="Riedel T."/>
            <person name="Sproeer C."/>
        </authorList>
    </citation>
    <scope>NUCLEOTIDE SEQUENCE</scope>
    <source>
        <strain evidence="7">CCS1377</strain>
    </source>
</reference>
<gene>
    <name evidence="7" type="ORF">AAH949_02130</name>
</gene>
<feature type="transmembrane region" description="Helical" evidence="6">
    <location>
        <begin position="295"/>
        <end position="319"/>
    </location>
</feature>
<evidence type="ECO:0000256" key="2">
    <source>
        <dbReference type="ARBA" id="ARBA00022475"/>
    </source>
</evidence>
<evidence type="ECO:0000256" key="3">
    <source>
        <dbReference type="ARBA" id="ARBA00022692"/>
    </source>
</evidence>
<keyword evidence="5 6" id="KW-0472">Membrane</keyword>